<dbReference type="GO" id="GO:0005524">
    <property type="term" value="F:ATP binding"/>
    <property type="evidence" value="ECO:0007669"/>
    <property type="project" value="UniProtKB-KW"/>
</dbReference>
<dbReference type="EMBL" id="CP050296">
    <property type="protein sequence ID" value="QND60522.1"/>
    <property type="molecule type" value="Genomic_DNA"/>
</dbReference>
<protein>
    <submittedName>
        <fullName evidence="5">Biotin-dependent carboxyltransferase family protein</fullName>
    </submittedName>
</protein>
<accession>A0A7G6T190</accession>
<dbReference type="PANTHER" id="PTHR43309">
    <property type="entry name" value="5-OXOPROLINASE SUBUNIT C"/>
    <property type="match status" value="1"/>
</dbReference>
<dbReference type="Pfam" id="PF02626">
    <property type="entry name" value="CT_A_B"/>
    <property type="match status" value="1"/>
</dbReference>
<evidence type="ECO:0000256" key="3">
    <source>
        <dbReference type="ARBA" id="ARBA00022840"/>
    </source>
</evidence>
<organism evidence="5 6">
    <name type="scientific">Mesorhizobium huakuii</name>
    <dbReference type="NCBI Taxonomy" id="28104"/>
    <lineage>
        <taxon>Bacteria</taxon>
        <taxon>Pseudomonadati</taxon>
        <taxon>Pseudomonadota</taxon>
        <taxon>Alphaproteobacteria</taxon>
        <taxon>Hyphomicrobiales</taxon>
        <taxon>Phyllobacteriaceae</taxon>
        <taxon>Mesorhizobium</taxon>
    </lineage>
</organism>
<dbReference type="NCBIfam" id="TIGR00724">
    <property type="entry name" value="urea_amlyse_rel"/>
    <property type="match status" value="1"/>
</dbReference>
<name>A0A7G6T190_9HYPH</name>
<evidence type="ECO:0000313" key="5">
    <source>
        <dbReference type="EMBL" id="QND60522.1"/>
    </source>
</evidence>
<keyword evidence="3" id="KW-0067">ATP-binding</keyword>
<dbReference type="Gene3D" id="2.40.100.10">
    <property type="entry name" value="Cyclophilin-like"/>
    <property type="match status" value="1"/>
</dbReference>
<evidence type="ECO:0000256" key="1">
    <source>
        <dbReference type="ARBA" id="ARBA00022741"/>
    </source>
</evidence>
<dbReference type="SMART" id="SM00797">
    <property type="entry name" value="AHS2"/>
    <property type="match status" value="1"/>
</dbReference>
<evidence type="ECO:0000256" key="2">
    <source>
        <dbReference type="ARBA" id="ARBA00022801"/>
    </source>
</evidence>
<dbReference type="SUPFAM" id="SSF50891">
    <property type="entry name" value="Cyclophilin-like"/>
    <property type="match status" value="1"/>
</dbReference>
<dbReference type="InterPro" id="IPR052708">
    <property type="entry name" value="PxpC"/>
</dbReference>
<reference evidence="6" key="1">
    <citation type="journal article" date="2020" name="Mol. Plant Microbe">
        <title>Rhizobial microsymbionts of the narrowly endemic Oxytropis species growing in Kamchatka are characterized by significant genetic diversity and possess a set of genes that are associated with T3SS and T6SS secretion systems and can affect the development of symbiosis.</title>
        <authorList>
            <person name="Safronova V."/>
            <person name="Guro P."/>
            <person name="Sazanova A."/>
            <person name="Kuznetsova I."/>
            <person name="Belimov A."/>
            <person name="Yakubov V."/>
            <person name="Chirak E."/>
            <person name="Afonin A."/>
            <person name="Gogolev Y."/>
            <person name="Andronov E."/>
            <person name="Tikhonovich I."/>
        </authorList>
    </citation>
    <scope>NUCLEOTIDE SEQUENCE [LARGE SCALE GENOMIC DNA]</scope>
    <source>
        <strain evidence="6">583</strain>
    </source>
</reference>
<keyword evidence="5" id="KW-0808">Transferase</keyword>
<dbReference type="Proteomes" id="UP000515465">
    <property type="component" value="Chromosome"/>
</dbReference>
<dbReference type="GO" id="GO:0016787">
    <property type="term" value="F:hydrolase activity"/>
    <property type="evidence" value="ECO:0007669"/>
    <property type="project" value="UniProtKB-KW"/>
</dbReference>
<dbReference type="PANTHER" id="PTHR43309:SF3">
    <property type="entry name" value="5-OXOPROLINASE SUBUNIT C"/>
    <property type="match status" value="1"/>
</dbReference>
<dbReference type="AlphaFoldDB" id="A0A7G6T190"/>
<feature type="domain" description="Carboxyltransferase" evidence="4">
    <location>
        <begin position="23"/>
        <end position="309"/>
    </location>
</feature>
<dbReference type="InterPro" id="IPR029000">
    <property type="entry name" value="Cyclophilin-like_dom_sf"/>
</dbReference>
<dbReference type="GO" id="GO:0016740">
    <property type="term" value="F:transferase activity"/>
    <property type="evidence" value="ECO:0007669"/>
    <property type="project" value="UniProtKB-KW"/>
</dbReference>
<proteinExistence type="predicted"/>
<dbReference type="RefSeq" id="WP_183459508.1">
    <property type="nucleotide sequence ID" value="NZ_CP050296.1"/>
</dbReference>
<dbReference type="InterPro" id="IPR003778">
    <property type="entry name" value="CT_A_B"/>
</dbReference>
<gene>
    <name evidence="5" type="ORF">HB778_31260</name>
</gene>
<evidence type="ECO:0000313" key="6">
    <source>
        <dbReference type="Proteomes" id="UP000515465"/>
    </source>
</evidence>
<keyword evidence="1" id="KW-0547">Nucleotide-binding</keyword>
<keyword evidence="2" id="KW-0378">Hydrolase</keyword>
<evidence type="ECO:0000259" key="4">
    <source>
        <dbReference type="SMART" id="SM00797"/>
    </source>
</evidence>
<sequence length="326" mass="34175">MIEILTTGLPNTIQDLGRPGHLALGVSHGGAMDRQALAMANLMLGNDPSAAGIEVALHPFRLRTNVDTAVAVTGADCVVSVGNRPCPPWWAMTIRAGETLVLEAPRTGARSYVAVAGGLDLPLVMGSRATDAKGGFGGLGGRGLSRGDRLALNPAQCRLPAGGIGAALEERRGAVDGFASAIELRVLPAAEFDAFTPEAQAAFTGSEWNITSDANRMGYRLSGEALSLVSPMELLSHGIVPGTVQVPPSGQPIIQLADANTCGGYPKIATVIEADLWRLAQAPVGARLRFSAVSIEASTEALRMNRQRRRDFIAARNLMVGEQRRP</sequence>